<organism evidence="4 5">
    <name type="scientific">Reyranella aquatilis</name>
    <dbReference type="NCBI Taxonomy" id="2035356"/>
    <lineage>
        <taxon>Bacteria</taxon>
        <taxon>Pseudomonadati</taxon>
        <taxon>Pseudomonadota</taxon>
        <taxon>Alphaproteobacteria</taxon>
        <taxon>Hyphomicrobiales</taxon>
        <taxon>Reyranellaceae</taxon>
        <taxon>Reyranella</taxon>
    </lineage>
</organism>
<keyword evidence="2" id="KW-1133">Transmembrane helix</keyword>
<evidence type="ECO:0000259" key="3">
    <source>
        <dbReference type="PROSITE" id="PS50930"/>
    </source>
</evidence>
<name>A0ABS8KW53_9HYPH</name>
<keyword evidence="5" id="KW-1185">Reference proteome</keyword>
<evidence type="ECO:0000313" key="5">
    <source>
        <dbReference type="Proteomes" id="UP001198862"/>
    </source>
</evidence>
<evidence type="ECO:0000313" key="4">
    <source>
        <dbReference type="EMBL" id="MCC8430313.1"/>
    </source>
</evidence>
<dbReference type="SMART" id="SM00850">
    <property type="entry name" value="LytTR"/>
    <property type="match status" value="1"/>
</dbReference>
<comment type="caution">
    <text evidence="4">The sequence shown here is derived from an EMBL/GenBank/DDBJ whole genome shotgun (WGS) entry which is preliminary data.</text>
</comment>
<dbReference type="PIRSF" id="PIRSF031767">
    <property type="entry name" value="MHYE_LytTR"/>
    <property type="match status" value="1"/>
</dbReference>
<dbReference type="Proteomes" id="UP001198862">
    <property type="component" value="Unassembled WGS sequence"/>
</dbReference>
<dbReference type="PANTHER" id="PTHR37299:SF1">
    <property type="entry name" value="STAGE 0 SPORULATION PROTEIN A HOMOLOG"/>
    <property type="match status" value="1"/>
</dbReference>
<gene>
    <name evidence="4" type="ORF">LJ725_15160</name>
</gene>
<protein>
    <submittedName>
        <fullName evidence="4">LytTR family transcriptional regulator</fullName>
    </submittedName>
</protein>
<feature type="domain" description="HTH LytTR-type" evidence="3">
    <location>
        <begin position="182"/>
        <end position="286"/>
    </location>
</feature>
<dbReference type="InterPro" id="IPR012379">
    <property type="entry name" value="LytTR_MHYE"/>
</dbReference>
<dbReference type="Gene3D" id="2.40.50.1020">
    <property type="entry name" value="LytTr DNA-binding domain"/>
    <property type="match status" value="1"/>
</dbReference>
<evidence type="ECO:0000256" key="2">
    <source>
        <dbReference type="SAM" id="Phobius"/>
    </source>
</evidence>
<feature type="region of interest" description="Disordered" evidence="1">
    <location>
        <begin position="160"/>
        <end position="179"/>
    </location>
</feature>
<dbReference type="PANTHER" id="PTHR37299">
    <property type="entry name" value="TRANSCRIPTIONAL REGULATOR-RELATED"/>
    <property type="match status" value="1"/>
</dbReference>
<keyword evidence="2" id="KW-0812">Transmembrane</keyword>
<feature type="transmembrane region" description="Helical" evidence="2">
    <location>
        <begin position="50"/>
        <end position="69"/>
    </location>
</feature>
<accession>A0ABS8KW53</accession>
<evidence type="ECO:0000256" key="1">
    <source>
        <dbReference type="SAM" id="MobiDB-lite"/>
    </source>
</evidence>
<keyword evidence="2" id="KW-0472">Membrane</keyword>
<dbReference type="RefSeq" id="WP_230551480.1">
    <property type="nucleotide sequence ID" value="NZ_JAJISD010000006.1"/>
</dbReference>
<sequence>MSSPASSFDWRLPAIWAALLTVSVFAHTHVEIANETARGVGMPYGTALAIQVSSHLVVAALLPVIYWLHRRFPIGERPRNLVIHGAAVVPFSIVHTVGMAALRFVWFGGILGKTHSFPLTLDRMLYEFAKDIIAYGLLSAGVVALRHYLTRPADSAVAAGAATPEAIPQPQQPPLAPRPERFAVRRKGREIMVEVGEIDWIEASGNYAVLHVGEETFEIRSSLTRLEGELDPKRFVRVHKSHLVNIARVVEVTPWVSGDWRIRLQGGAEVNLSRRYRQRFEALAPVRT</sequence>
<feature type="transmembrane region" description="Helical" evidence="2">
    <location>
        <begin position="81"/>
        <end position="112"/>
    </location>
</feature>
<dbReference type="PROSITE" id="PS50930">
    <property type="entry name" value="HTH_LYTTR"/>
    <property type="match status" value="1"/>
</dbReference>
<dbReference type="Pfam" id="PF04397">
    <property type="entry name" value="LytTR"/>
    <property type="match status" value="1"/>
</dbReference>
<proteinExistence type="predicted"/>
<reference evidence="4 5" key="1">
    <citation type="submission" date="2021-11" db="EMBL/GenBank/DDBJ databases">
        <authorList>
            <person name="Lee D.-H."/>
            <person name="Kim S.-B."/>
        </authorList>
    </citation>
    <scope>NUCLEOTIDE SEQUENCE [LARGE SCALE GENOMIC DNA]</scope>
    <source>
        <strain evidence="4 5">KCTC 52223</strain>
    </source>
</reference>
<dbReference type="InterPro" id="IPR007492">
    <property type="entry name" value="LytTR_DNA-bd_dom"/>
</dbReference>
<dbReference type="EMBL" id="JAJISD010000006">
    <property type="protein sequence ID" value="MCC8430313.1"/>
    <property type="molecule type" value="Genomic_DNA"/>
</dbReference>
<dbReference type="InterPro" id="IPR046947">
    <property type="entry name" value="LytR-like"/>
</dbReference>